<dbReference type="PANTHER" id="PTHR23280">
    <property type="entry name" value="4.1 G PROTEIN"/>
    <property type="match status" value="1"/>
</dbReference>
<feature type="compositionally biased region" description="Low complexity" evidence="3">
    <location>
        <begin position="457"/>
        <end position="471"/>
    </location>
</feature>
<dbReference type="Proteomes" id="UP000694891">
    <property type="component" value="Unplaced"/>
</dbReference>
<dbReference type="InterPro" id="IPR014352">
    <property type="entry name" value="FERM/acyl-CoA-bd_prot_sf"/>
</dbReference>
<dbReference type="InterPro" id="IPR019748">
    <property type="entry name" value="FERM_central"/>
</dbReference>
<dbReference type="CTD" id="64097"/>
<name>A0A9Y4NUV1_9TELE</name>
<keyword evidence="2" id="KW-0963">Cytoplasm</keyword>
<feature type="compositionally biased region" description="Basic residues" evidence="3">
    <location>
        <begin position="360"/>
        <end position="369"/>
    </location>
</feature>
<dbReference type="SUPFAM" id="SSF54236">
    <property type="entry name" value="Ubiquitin-like"/>
    <property type="match status" value="1"/>
</dbReference>
<sequence>MACFRGNREEFYGEVLLLDERKLTLTGIKKSSKAAAILHQVFSHLSVDEVQFFGLRFCDDKQQTHWLDPSKTLSQHRVLVGPPYIFYFGVKFYVEDPTKLKEEPTRCQFYLQVRQDVRRGRLLCPAHLRPRLDALMLQAERGDLSEDEMSDSEEKQEVQLIYKTLSGVSRSQAQSLVLSLCSSLQMYGVSLFAAYGENQTEYFLGPTPVGVVIYKNKELVGKYFWPRITKLHFKDEMFELSVLGKNGSETSFFFQTSDRCDCKRLWRCCVEHHTFYRSGGRAELDQGRPSAPWENSGATSGLFNPKFPPNTKEEEQDGWRPQRRSRSLDGDRPIRAQRRRTRSRGNTSSGSESEKSNSERRRRRTKSRGRHGDGGPDSTSRCRATSHSPDARTWKHIQKQLVEPDGVTDRQTEEIPYKEVRVPGEPIRSRRSPRGRRHQGWASASELQSKMVPPLPVTTTTDTTCHVPTSH</sequence>
<dbReference type="Pfam" id="PF09380">
    <property type="entry name" value="FERM_C"/>
    <property type="match status" value="1"/>
</dbReference>
<dbReference type="FunFam" id="2.30.29.30:FF:000002">
    <property type="entry name" value="Band 4.1-like protein 5 isoform 1"/>
    <property type="match status" value="1"/>
</dbReference>
<dbReference type="AlphaFoldDB" id="A0A9Y4NUV1"/>
<evidence type="ECO:0000259" key="4">
    <source>
        <dbReference type="PROSITE" id="PS50057"/>
    </source>
</evidence>
<gene>
    <name evidence="6" type="primary">epb41l4a</name>
</gene>
<dbReference type="PANTHER" id="PTHR23280:SF4">
    <property type="entry name" value="BAND 4.1-LIKE PROTEIN 4A"/>
    <property type="match status" value="1"/>
</dbReference>
<feature type="region of interest" description="Disordered" evidence="3">
    <location>
        <begin position="281"/>
        <end position="471"/>
    </location>
</feature>
<feature type="compositionally biased region" description="Polar residues" evidence="3">
    <location>
        <begin position="377"/>
        <end position="388"/>
    </location>
</feature>
<dbReference type="PRINTS" id="PR00935">
    <property type="entry name" value="BAND41"/>
</dbReference>
<dbReference type="InterPro" id="IPR035963">
    <property type="entry name" value="FERM_2"/>
</dbReference>
<feature type="compositionally biased region" description="Basic and acidic residues" evidence="3">
    <location>
        <begin position="311"/>
        <end position="334"/>
    </location>
</feature>
<dbReference type="InterPro" id="IPR029071">
    <property type="entry name" value="Ubiquitin-like_domsf"/>
</dbReference>
<organism evidence="5 6">
    <name type="scientific">Stegastes partitus</name>
    <name type="common">bicolor damselfish</name>
    <dbReference type="NCBI Taxonomy" id="144197"/>
    <lineage>
        <taxon>Eukaryota</taxon>
        <taxon>Metazoa</taxon>
        <taxon>Chordata</taxon>
        <taxon>Craniata</taxon>
        <taxon>Vertebrata</taxon>
        <taxon>Euteleostomi</taxon>
        <taxon>Actinopterygii</taxon>
        <taxon>Neopterygii</taxon>
        <taxon>Teleostei</taxon>
        <taxon>Neoteleostei</taxon>
        <taxon>Acanthomorphata</taxon>
        <taxon>Ovalentaria</taxon>
        <taxon>Pomacentridae</taxon>
        <taxon>Stegastes</taxon>
    </lineage>
</organism>
<dbReference type="PROSITE" id="PS50057">
    <property type="entry name" value="FERM_3"/>
    <property type="match status" value="1"/>
</dbReference>
<dbReference type="FunFam" id="3.10.20.90:FF:000116">
    <property type="entry name" value="band 4.1-like protein 4A isoform X1"/>
    <property type="match status" value="1"/>
</dbReference>
<accession>A0A9Y4NUV1</accession>
<dbReference type="PROSITE" id="PS00660">
    <property type="entry name" value="FERM_1"/>
    <property type="match status" value="1"/>
</dbReference>
<feature type="compositionally biased region" description="Basic residues" evidence="3">
    <location>
        <begin position="429"/>
        <end position="439"/>
    </location>
</feature>
<feature type="domain" description="FERM" evidence="4">
    <location>
        <begin position="11"/>
        <end position="280"/>
    </location>
</feature>
<evidence type="ECO:0000256" key="1">
    <source>
        <dbReference type="ARBA" id="ARBA00004245"/>
    </source>
</evidence>
<evidence type="ECO:0000256" key="3">
    <source>
        <dbReference type="SAM" id="MobiDB-lite"/>
    </source>
</evidence>
<dbReference type="SUPFAM" id="SSF50729">
    <property type="entry name" value="PH domain-like"/>
    <property type="match status" value="1"/>
</dbReference>
<dbReference type="Pfam" id="PF09379">
    <property type="entry name" value="FERM_N"/>
    <property type="match status" value="1"/>
</dbReference>
<comment type="subcellular location">
    <subcellularLocation>
        <location evidence="1">Cytoplasm</location>
        <location evidence="1">Cytoskeleton</location>
    </subcellularLocation>
</comment>
<evidence type="ECO:0000313" key="6">
    <source>
        <dbReference type="RefSeq" id="XP_008303843.1"/>
    </source>
</evidence>
<dbReference type="SMART" id="SM01196">
    <property type="entry name" value="FERM_C"/>
    <property type="match status" value="1"/>
</dbReference>
<dbReference type="InterPro" id="IPR019747">
    <property type="entry name" value="FERM_CS"/>
</dbReference>
<keyword evidence="5" id="KW-1185">Reference proteome</keyword>
<evidence type="ECO:0000256" key="2">
    <source>
        <dbReference type="ARBA" id="ARBA00023212"/>
    </source>
</evidence>
<dbReference type="GO" id="GO:0031032">
    <property type="term" value="P:actomyosin structure organization"/>
    <property type="evidence" value="ECO:0007669"/>
    <property type="project" value="TreeGrafter"/>
</dbReference>
<dbReference type="InterPro" id="IPR000299">
    <property type="entry name" value="FERM_domain"/>
</dbReference>
<evidence type="ECO:0000313" key="5">
    <source>
        <dbReference type="Proteomes" id="UP000694891"/>
    </source>
</evidence>
<dbReference type="Pfam" id="PF00373">
    <property type="entry name" value="FERM_M"/>
    <property type="match status" value="1"/>
</dbReference>
<feature type="compositionally biased region" description="Basic and acidic residues" evidence="3">
    <location>
        <begin position="407"/>
        <end position="422"/>
    </location>
</feature>
<dbReference type="Gene3D" id="1.20.80.10">
    <property type="match status" value="1"/>
</dbReference>
<dbReference type="CDD" id="cd13186">
    <property type="entry name" value="FERM_C_NBL4_NBL5"/>
    <property type="match status" value="1"/>
</dbReference>
<dbReference type="Gene3D" id="2.30.29.30">
    <property type="entry name" value="Pleckstrin-homology domain (PH domain)/Phosphotyrosine-binding domain (PTB)"/>
    <property type="match status" value="1"/>
</dbReference>
<dbReference type="SUPFAM" id="SSF47031">
    <property type="entry name" value="Second domain of FERM"/>
    <property type="match status" value="1"/>
</dbReference>
<reference evidence="6" key="1">
    <citation type="submission" date="2025-08" db="UniProtKB">
        <authorList>
            <consortium name="RefSeq"/>
        </authorList>
    </citation>
    <scope>IDENTIFICATION</scope>
</reference>
<dbReference type="Gene3D" id="3.10.20.90">
    <property type="entry name" value="Phosphatidylinositol 3-kinase Catalytic Subunit, Chain A, domain 1"/>
    <property type="match status" value="1"/>
</dbReference>
<dbReference type="GO" id="GO:0005856">
    <property type="term" value="C:cytoskeleton"/>
    <property type="evidence" value="ECO:0007669"/>
    <property type="project" value="UniProtKB-SubCell"/>
</dbReference>
<dbReference type="InterPro" id="IPR019749">
    <property type="entry name" value="Band_41_domain"/>
</dbReference>
<dbReference type="InterPro" id="IPR018979">
    <property type="entry name" value="FERM_N"/>
</dbReference>
<keyword evidence="2" id="KW-0206">Cytoskeleton</keyword>
<dbReference type="GeneID" id="103375361"/>
<dbReference type="CDD" id="cd14473">
    <property type="entry name" value="FERM_B-lobe"/>
    <property type="match status" value="1"/>
</dbReference>
<proteinExistence type="predicted"/>
<dbReference type="SMART" id="SM00295">
    <property type="entry name" value="B41"/>
    <property type="match status" value="1"/>
</dbReference>
<dbReference type="InterPro" id="IPR018980">
    <property type="entry name" value="FERM_PH-like_C"/>
</dbReference>
<protein>
    <submittedName>
        <fullName evidence="6">Band 4.1-like protein 4</fullName>
    </submittedName>
</protein>
<dbReference type="InterPro" id="IPR011993">
    <property type="entry name" value="PH-like_dom_sf"/>
</dbReference>
<dbReference type="RefSeq" id="XP_008303843.1">
    <property type="nucleotide sequence ID" value="XM_008305621.1"/>
</dbReference>